<evidence type="ECO:0000256" key="2">
    <source>
        <dbReference type="ARBA" id="ARBA00023002"/>
    </source>
</evidence>
<evidence type="ECO:0000313" key="5">
    <source>
        <dbReference type="Proteomes" id="UP000034164"/>
    </source>
</evidence>
<dbReference type="EMBL" id="LCZI01000874">
    <property type="protein sequence ID" value="KKZ64104.1"/>
    <property type="molecule type" value="Genomic_DNA"/>
</dbReference>
<sequence>MSDITKVTIIGAAGHLGQHILTALLSEPKLVTQILTRTDSTSAFPDSIPVIRADFSSVDSLKDALRGQDAIISVVGIRGVSDQINVIDAAVAVGVRRFIPSEFGNHPKSDHKRLPEMRATQTQKIDVMKHLDGKVVETEGRFSWTAIAVGNFFDWSIKRFPAFGFDLRNKAARIYDSGSEPITGVLIDSVGQAVVGTFLNPTETANKFLRIRSLQATQNQILAAFEQITESKWTVESISTDELYRVGKEKLEKGDGGWILDILCTQIFADGADRSLVATREDSDNGLVGVREVELEDVIRGIVTDSRDM</sequence>
<keyword evidence="1" id="KW-0521">NADP</keyword>
<evidence type="ECO:0000256" key="1">
    <source>
        <dbReference type="ARBA" id="ARBA00022857"/>
    </source>
</evidence>
<dbReference type="InterPro" id="IPR051609">
    <property type="entry name" value="NmrA/Isoflavone_reductase-like"/>
</dbReference>
<dbReference type="PANTHER" id="PTHR47706:SF9">
    <property type="entry name" value="NMRA-LIKE DOMAIN-CONTAINING PROTEIN-RELATED"/>
    <property type="match status" value="1"/>
</dbReference>
<dbReference type="Proteomes" id="UP000034164">
    <property type="component" value="Unassembled WGS sequence"/>
</dbReference>
<dbReference type="AlphaFoldDB" id="A0A0G2J2H3"/>
<dbReference type="CDD" id="cd05259">
    <property type="entry name" value="PCBER_SDR_a"/>
    <property type="match status" value="1"/>
</dbReference>
<evidence type="ECO:0000259" key="3">
    <source>
        <dbReference type="Pfam" id="PF05368"/>
    </source>
</evidence>
<dbReference type="PANTHER" id="PTHR47706">
    <property type="entry name" value="NMRA-LIKE FAMILY PROTEIN"/>
    <property type="match status" value="1"/>
</dbReference>
<reference evidence="5" key="1">
    <citation type="journal article" date="2015" name="PLoS Genet.">
        <title>The dynamic genome and transcriptome of the human fungal pathogen Blastomyces and close relative Emmonsia.</title>
        <authorList>
            <person name="Munoz J.F."/>
            <person name="Gauthier G.M."/>
            <person name="Desjardins C.A."/>
            <person name="Gallo J.E."/>
            <person name="Holder J."/>
            <person name="Sullivan T.D."/>
            <person name="Marty A.J."/>
            <person name="Carmen J.C."/>
            <person name="Chen Z."/>
            <person name="Ding L."/>
            <person name="Gujja S."/>
            <person name="Magrini V."/>
            <person name="Misas E."/>
            <person name="Mitreva M."/>
            <person name="Priest M."/>
            <person name="Saif S."/>
            <person name="Whiston E.A."/>
            <person name="Young S."/>
            <person name="Zeng Q."/>
            <person name="Goldman W.E."/>
            <person name="Mardis E.R."/>
            <person name="Taylor J.W."/>
            <person name="McEwen J.G."/>
            <person name="Clay O.K."/>
            <person name="Klein B.S."/>
            <person name="Cuomo C.A."/>
        </authorList>
    </citation>
    <scope>NUCLEOTIDE SEQUENCE [LARGE SCALE GENOMIC DNA]</scope>
    <source>
        <strain evidence="5">UAMH 3008</strain>
    </source>
</reference>
<dbReference type="VEuPathDB" id="FungiDB:EMCG_01601"/>
<dbReference type="InterPro" id="IPR008030">
    <property type="entry name" value="NmrA-like"/>
</dbReference>
<name>A0A0G2J2H3_9EURO</name>
<evidence type="ECO:0000313" key="4">
    <source>
        <dbReference type="EMBL" id="KKZ64104.1"/>
    </source>
</evidence>
<dbReference type="Gene3D" id="3.40.50.720">
    <property type="entry name" value="NAD(P)-binding Rossmann-like Domain"/>
    <property type="match status" value="1"/>
</dbReference>
<accession>A0A0G2J2H3</accession>
<gene>
    <name evidence="4" type="ORF">EMCG_01601</name>
</gene>
<feature type="domain" description="NmrA-like" evidence="3">
    <location>
        <begin position="6"/>
        <end position="242"/>
    </location>
</feature>
<organism evidence="4 5">
    <name type="scientific">[Emmonsia] crescens</name>
    <dbReference type="NCBI Taxonomy" id="73230"/>
    <lineage>
        <taxon>Eukaryota</taxon>
        <taxon>Fungi</taxon>
        <taxon>Dikarya</taxon>
        <taxon>Ascomycota</taxon>
        <taxon>Pezizomycotina</taxon>
        <taxon>Eurotiomycetes</taxon>
        <taxon>Eurotiomycetidae</taxon>
        <taxon>Onygenales</taxon>
        <taxon>Ajellomycetaceae</taxon>
        <taxon>Emergomyces</taxon>
    </lineage>
</organism>
<dbReference type="InterPro" id="IPR045312">
    <property type="entry name" value="PCBER-like"/>
</dbReference>
<dbReference type="Gene3D" id="3.90.25.10">
    <property type="entry name" value="UDP-galactose 4-epimerase, domain 1"/>
    <property type="match status" value="1"/>
</dbReference>
<keyword evidence="2" id="KW-0560">Oxidoreductase</keyword>
<dbReference type="SUPFAM" id="SSF51735">
    <property type="entry name" value="NAD(P)-binding Rossmann-fold domains"/>
    <property type="match status" value="1"/>
</dbReference>
<comment type="caution">
    <text evidence="4">The sequence shown here is derived from an EMBL/GenBank/DDBJ whole genome shotgun (WGS) entry which is preliminary data.</text>
</comment>
<dbReference type="OrthoDB" id="9974981at2759"/>
<dbReference type="Pfam" id="PF05368">
    <property type="entry name" value="NmrA"/>
    <property type="match status" value="1"/>
</dbReference>
<protein>
    <recommendedName>
        <fullName evidence="3">NmrA-like domain-containing protein</fullName>
    </recommendedName>
</protein>
<proteinExistence type="predicted"/>
<dbReference type="InterPro" id="IPR036291">
    <property type="entry name" value="NAD(P)-bd_dom_sf"/>
</dbReference>
<dbReference type="GO" id="GO:0016491">
    <property type="term" value="F:oxidoreductase activity"/>
    <property type="evidence" value="ECO:0007669"/>
    <property type="project" value="UniProtKB-KW"/>
</dbReference>